<sequence length="307" mass="32917">MGLEGIGSSVVIALAAVLWLVYLIPTWFRRREYLSTERNAVRLQQTLRILAETAEVPESVRAEATARSVAAQQKLLRQEFERARATERARESAMSRAAAQTPATLAPAVASTLAPTSPAAKRLRRSRAATTALLALSLATVGLGFAPVAAGVSTTLIASGLLAATASVLLLRAMAAVARDRRRRAFTLIDRPASSRLVDFSLEQNASTPVSDPAWTPVPVPKPLYLSKPRTQSVASAAAIAETRTRLLAEAEKTERAARAAELSEKVIPIVRPAAAPESRFARMGIVDETPSAITNLDEALRRRRAV</sequence>
<dbReference type="OrthoDB" id="5126350at2"/>
<feature type="transmembrane region" description="Helical" evidence="1">
    <location>
        <begin position="156"/>
        <end position="175"/>
    </location>
</feature>
<keyword evidence="1" id="KW-0812">Transmembrane</keyword>
<dbReference type="RefSeq" id="WP_161885595.1">
    <property type="nucleotide sequence ID" value="NZ_CP017146.1"/>
</dbReference>
<dbReference type="KEGG" id="mant:BHD05_05775"/>
<feature type="transmembrane region" description="Helical" evidence="1">
    <location>
        <begin position="6"/>
        <end position="28"/>
    </location>
</feature>
<evidence type="ECO:0000256" key="1">
    <source>
        <dbReference type="SAM" id="Phobius"/>
    </source>
</evidence>
<evidence type="ECO:0008006" key="4">
    <source>
        <dbReference type="Google" id="ProtNLM"/>
    </source>
</evidence>
<protein>
    <recommendedName>
        <fullName evidence="4">Large exoprotein</fullName>
    </recommendedName>
</protein>
<keyword evidence="1" id="KW-0472">Membrane</keyword>
<dbReference type="EMBL" id="CP017146">
    <property type="protein sequence ID" value="QHO69229.1"/>
    <property type="molecule type" value="Genomic_DNA"/>
</dbReference>
<feature type="transmembrane region" description="Helical" evidence="1">
    <location>
        <begin position="131"/>
        <end position="150"/>
    </location>
</feature>
<accession>A0A7L5ALQ8</accession>
<organism evidence="2 3">
    <name type="scientific">Marisediminicola antarctica</name>
    <dbReference type="NCBI Taxonomy" id="674079"/>
    <lineage>
        <taxon>Bacteria</taxon>
        <taxon>Bacillati</taxon>
        <taxon>Actinomycetota</taxon>
        <taxon>Actinomycetes</taxon>
        <taxon>Micrococcales</taxon>
        <taxon>Microbacteriaceae</taxon>
        <taxon>Marisediminicola</taxon>
    </lineage>
</organism>
<dbReference type="AlphaFoldDB" id="A0A7L5ALQ8"/>
<gene>
    <name evidence="2" type="ORF">BHD05_05775</name>
</gene>
<evidence type="ECO:0000313" key="2">
    <source>
        <dbReference type="EMBL" id="QHO69229.1"/>
    </source>
</evidence>
<keyword evidence="1" id="KW-1133">Transmembrane helix</keyword>
<keyword evidence="3" id="KW-1185">Reference proteome</keyword>
<evidence type="ECO:0000313" key="3">
    <source>
        <dbReference type="Proteomes" id="UP000464507"/>
    </source>
</evidence>
<dbReference type="Proteomes" id="UP000464507">
    <property type="component" value="Chromosome"/>
</dbReference>
<name>A0A7L5ALQ8_9MICO</name>
<proteinExistence type="predicted"/>
<reference evidence="2 3" key="1">
    <citation type="submission" date="2016-09" db="EMBL/GenBank/DDBJ databases">
        <title>Complete genome sequence of microbes from the polar regions.</title>
        <authorList>
            <person name="Liao L."/>
            <person name="Chen B."/>
        </authorList>
    </citation>
    <scope>NUCLEOTIDE SEQUENCE [LARGE SCALE GENOMIC DNA]</scope>
    <source>
        <strain evidence="2 3">ZS314</strain>
    </source>
</reference>